<gene>
    <name evidence="2" type="ORF">SAMN02745824_1682</name>
</gene>
<dbReference type="Proteomes" id="UP000185192">
    <property type="component" value="Unassembled WGS sequence"/>
</dbReference>
<dbReference type="Pfam" id="PF13852">
    <property type="entry name" value="DUF4197"/>
    <property type="match status" value="1"/>
</dbReference>
<dbReference type="STRING" id="1123272.SAMN02745824_1682"/>
<evidence type="ECO:0008006" key="4">
    <source>
        <dbReference type="Google" id="ProtNLM"/>
    </source>
</evidence>
<protein>
    <recommendedName>
        <fullName evidence="4">DUF4197 domain-containing protein</fullName>
    </recommendedName>
</protein>
<name>A0A1N6D878_9SPHN</name>
<feature type="signal peptide" evidence="1">
    <location>
        <begin position="1"/>
        <end position="33"/>
    </location>
</feature>
<dbReference type="AlphaFoldDB" id="A0A1N6D878"/>
<dbReference type="InterPro" id="IPR025245">
    <property type="entry name" value="DUF4197"/>
</dbReference>
<sequence length="228" mass="23910">MKNRKSHIRHALALGLMAVPLSLSPLMATSAHAQSTGVKSLLADASDGALDKLSQPGAFYADKAVRILLPGPLKNASKILRFTSKAGLTRDITRDLNDAAGKAALEAKPVFRSAIDNLTLTEGVGIVTGGNSGGTDYLRKTAGEELGVKIRPLVERALEEVGAYDQMAKLGDVSALAALGGADFSRDGLTDSVTDQALDGIFSYIASEEANFRSNPLDKGKDLLKGIF</sequence>
<keyword evidence="3" id="KW-1185">Reference proteome</keyword>
<accession>A0A1N6D878</accession>
<dbReference type="RefSeq" id="WP_239447373.1">
    <property type="nucleotide sequence ID" value="NZ_FSQW01000001.1"/>
</dbReference>
<organism evidence="2 3">
    <name type="scientific">Parasphingorhabdus marina DSM 22363</name>
    <dbReference type="NCBI Taxonomy" id="1123272"/>
    <lineage>
        <taxon>Bacteria</taxon>
        <taxon>Pseudomonadati</taxon>
        <taxon>Pseudomonadota</taxon>
        <taxon>Alphaproteobacteria</taxon>
        <taxon>Sphingomonadales</taxon>
        <taxon>Sphingomonadaceae</taxon>
        <taxon>Parasphingorhabdus</taxon>
    </lineage>
</organism>
<feature type="chain" id="PRO_5013133841" description="DUF4197 domain-containing protein" evidence="1">
    <location>
        <begin position="34"/>
        <end position="228"/>
    </location>
</feature>
<proteinExistence type="predicted"/>
<evidence type="ECO:0000313" key="2">
    <source>
        <dbReference type="EMBL" id="SIN67021.1"/>
    </source>
</evidence>
<evidence type="ECO:0000256" key="1">
    <source>
        <dbReference type="SAM" id="SignalP"/>
    </source>
</evidence>
<reference evidence="3" key="1">
    <citation type="submission" date="2016-11" db="EMBL/GenBank/DDBJ databases">
        <authorList>
            <person name="Varghese N."/>
            <person name="Submissions S."/>
        </authorList>
    </citation>
    <scope>NUCLEOTIDE SEQUENCE [LARGE SCALE GENOMIC DNA]</scope>
    <source>
        <strain evidence="3">DSM 22363</strain>
    </source>
</reference>
<keyword evidence="1" id="KW-0732">Signal</keyword>
<dbReference type="EMBL" id="FSQW01000001">
    <property type="protein sequence ID" value="SIN67021.1"/>
    <property type="molecule type" value="Genomic_DNA"/>
</dbReference>
<evidence type="ECO:0000313" key="3">
    <source>
        <dbReference type="Proteomes" id="UP000185192"/>
    </source>
</evidence>